<evidence type="ECO:0000313" key="1">
    <source>
        <dbReference type="EMBL" id="VDN05531.1"/>
    </source>
</evidence>
<dbReference type="AlphaFoldDB" id="A0A0N5D4W5"/>
<protein>
    <submittedName>
        <fullName evidence="3">CXXC-type zinc finger protein 1</fullName>
    </submittedName>
</protein>
<reference evidence="1 2" key="2">
    <citation type="submission" date="2018-11" db="EMBL/GenBank/DDBJ databases">
        <authorList>
            <consortium name="Pathogen Informatics"/>
        </authorList>
    </citation>
    <scope>NUCLEOTIDE SEQUENCE [LARGE SCALE GENOMIC DNA]</scope>
</reference>
<evidence type="ECO:0000313" key="2">
    <source>
        <dbReference type="Proteomes" id="UP000276776"/>
    </source>
</evidence>
<organism evidence="3">
    <name type="scientific">Thelazia callipaeda</name>
    <name type="common">Oriental eyeworm</name>
    <name type="synonym">Parasitic nematode</name>
    <dbReference type="NCBI Taxonomy" id="103827"/>
    <lineage>
        <taxon>Eukaryota</taxon>
        <taxon>Metazoa</taxon>
        <taxon>Ecdysozoa</taxon>
        <taxon>Nematoda</taxon>
        <taxon>Chromadorea</taxon>
        <taxon>Rhabditida</taxon>
        <taxon>Spirurina</taxon>
        <taxon>Spiruromorpha</taxon>
        <taxon>Thelazioidea</taxon>
        <taxon>Thelaziidae</taxon>
        <taxon>Thelazia</taxon>
    </lineage>
</organism>
<name>A0A0N5D4W5_THECL</name>
<accession>A0A0N5D4W5</accession>
<gene>
    <name evidence="1" type="ORF">TCLT_LOCUS8015</name>
</gene>
<dbReference type="WBParaSite" id="TCLT_0000802601-mRNA-1">
    <property type="protein sequence ID" value="TCLT_0000802601-mRNA-1"/>
    <property type="gene ID" value="TCLT_0000802601"/>
</dbReference>
<reference evidence="3" key="1">
    <citation type="submission" date="2017-02" db="UniProtKB">
        <authorList>
            <consortium name="WormBaseParasite"/>
        </authorList>
    </citation>
    <scope>IDENTIFICATION</scope>
</reference>
<dbReference type="OMA" id="WCQKYEL"/>
<sequence>MEDRNSNVPSLIVALDNDFPDKLNFFCPVVNNLQRDRFCYDNYDAYSIACVIDLQPLQLVPFCLGYKHQCSKLTFPNDLWCPREYRRYRTFCTKCKKYQCDKLSTLLKLDLSCSCEPYSCHQNRMGTRVALWCQRYELFCNKKKRLEESERLFSLLPGAGHVHQECLRFLNIADTLCNPFKPDFSHGRCIKFLVDCELIYNFPITTTIAKVTSHQ</sequence>
<dbReference type="OrthoDB" id="5870303at2759"/>
<keyword evidence="2" id="KW-1185">Reference proteome</keyword>
<dbReference type="Proteomes" id="UP000276776">
    <property type="component" value="Unassembled WGS sequence"/>
</dbReference>
<dbReference type="EMBL" id="UYYF01004571">
    <property type="protein sequence ID" value="VDN05531.1"/>
    <property type="molecule type" value="Genomic_DNA"/>
</dbReference>
<proteinExistence type="predicted"/>
<evidence type="ECO:0000313" key="3">
    <source>
        <dbReference type="WBParaSite" id="TCLT_0000802601-mRNA-1"/>
    </source>
</evidence>